<dbReference type="Gene3D" id="3.90.1140.10">
    <property type="entry name" value="Cyclic phosphodiesterase"/>
    <property type="match status" value="1"/>
</dbReference>
<comment type="catalytic activity">
    <reaction evidence="2">
        <text>a 3'-end 2',3'-cyclophospho-ribonucleotide-RNA + H2O = a 3'-end 2'-phospho-ribonucleotide-RNA + H(+)</text>
        <dbReference type="Rhea" id="RHEA:11828"/>
        <dbReference type="Rhea" id="RHEA-COMP:10464"/>
        <dbReference type="Rhea" id="RHEA-COMP:17353"/>
        <dbReference type="ChEBI" id="CHEBI:15377"/>
        <dbReference type="ChEBI" id="CHEBI:15378"/>
        <dbReference type="ChEBI" id="CHEBI:83064"/>
        <dbReference type="ChEBI" id="CHEBI:173113"/>
        <dbReference type="EC" id="3.1.4.58"/>
    </reaction>
</comment>
<dbReference type="HAMAP" id="MF_01940">
    <property type="entry name" value="RNA_CPDase"/>
    <property type="match status" value="1"/>
</dbReference>
<feature type="short sequence motif" description="HXTX 1" evidence="2">
    <location>
        <begin position="44"/>
        <end position="47"/>
    </location>
</feature>
<dbReference type="RefSeq" id="WP_377930511.1">
    <property type="nucleotide sequence ID" value="NZ_JBHUEM010000054.1"/>
</dbReference>
<organism evidence="4 5">
    <name type="scientific">Bacillus salitolerans</name>
    <dbReference type="NCBI Taxonomy" id="1437434"/>
    <lineage>
        <taxon>Bacteria</taxon>
        <taxon>Bacillati</taxon>
        <taxon>Bacillota</taxon>
        <taxon>Bacilli</taxon>
        <taxon>Bacillales</taxon>
        <taxon>Bacillaceae</taxon>
        <taxon>Bacillus</taxon>
    </lineage>
</organism>
<feature type="active site" description="Proton acceptor" evidence="2">
    <location>
        <position position="130"/>
    </location>
</feature>
<keyword evidence="5" id="KW-1185">Reference proteome</keyword>
<dbReference type="EC" id="3.1.4.58" evidence="2"/>
<keyword evidence="1 2" id="KW-0378">Hydrolase</keyword>
<proteinExistence type="inferred from homology"/>
<accession>A0ABW4LVY8</accession>
<evidence type="ECO:0000313" key="4">
    <source>
        <dbReference type="EMBL" id="MFD1739282.1"/>
    </source>
</evidence>
<protein>
    <recommendedName>
        <fullName evidence="2">RNA 2',3'-cyclic phosphodiesterase</fullName>
        <shortName evidence="2">RNA 2',3'-CPDase</shortName>
        <ecNumber evidence="2">3.1.4.58</ecNumber>
    </recommendedName>
</protein>
<feature type="domain" description="Phosphoesterase HXTX" evidence="3">
    <location>
        <begin position="11"/>
        <end position="95"/>
    </location>
</feature>
<comment type="caution">
    <text evidence="4">The sequence shown here is derived from an EMBL/GenBank/DDBJ whole genome shotgun (WGS) entry which is preliminary data.</text>
</comment>
<name>A0ABW4LVY8_9BACI</name>
<reference evidence="5" key="1">
    <citation type="journal article" date="2019" name="Int. J. Syst. Evol. Microbiol.">
        <title>The Global Catalogue of Microorganisms (GCM) 10K type strain sequencing project: providing services to taxonomists for standard genome sequencing and annotation.</title>
        <authorList>
            <consortium name="The Broad Institute Genomics Platform"/>
            <consortium name="The Broad Institute Genome Sequencing Center for Infectious Disease"/>
            <person name="Wu L."/>
            <person name="Ma J."/>
        </authorList>
    </citation>
    <scope>NUCLEOTIDE SEQUENCE [LARGE SCALE GENOMIC DNA]</scope>
    <source>
        <strain evidence="5">CCUG 49339</strain>
    </source>
</reference>
<dbReference type="EMBL" id="JBHUEM010000054">
    <property type="protein sequence ID" value="MFD1739282.1"/>
    <property type="molecule type" value="Genomic_DNA"/>
</dbReference>
<dbReference type="InterPro" id="IPR004175">
    <property type="entry name" value="RNA_CPDase"/>
</dbReference>
<evidence type="ECO:0000313" key="5">
    <source>
        <dbReference type="Proteomes" id="UP001597214"/>
    </source>
</evidence>
<sequence length="188" mass="21994">MNTKTHFFLAIPISNELKAVYSKWQQSMKNQLPFKSWVHPEDYHITLAFLGDIPKSMLRNISKEMEVIAGKHHSFQLSLNGIGTFGRKESPRIFWAGLEREQKLFDLQMDVYRACKKLGFTLDDRPYNPHMTLARKWSSDDVFPNNLSHIVKGEEKIVSFSVKDFILYQTHLDRTPKYEPLSIFSLKD</sequence>
<dbReference type="NCBIfam" id="TIGR02258">
    <property type="entry name" value="2_5_ligase"/>
    <property type="match status" value="1"/>
</dbReference>
<dbReference type="InterPro" id="IPR009097">
    <property type="entry name" value="Cyclic_Pdiesterase"/>
</dbReference>
<dbReference type="InterPro" id="IPR014051">
    <property type="entry name" value="Phosphoesterase_HXTX"/>
</dbReference>
<dbReference type="Pfam" id="PF02834">
    <property type="entry name" value="LigT_PEase"/>
    <property type="match status" value="2"/>
</dbReference>
<feature type="domain" description="Phosphoesterase HXTX" evidence="3">
    <location>
        <begin position="101"/>
        <end position="178"/>
    </location>
</feature>
<feature type="short sequence motif" description="HXTX 2" evidence="2">
    <location>
        <begin position="130"/>
        <end position="133"/>
    </location>
</feature>
<dbReference type="SUPFAM" id="SSF55144">
    <property type="entry name" value="LigT-like"/>
    <property type="match status" value="1"/>
</dbReference>
<feature type="active site" description="Proton donor" evidence="2">
    <location>
        <position position="44"/>
    </location>
</feature>
<dbReference type="Proteomes" id="UP001597214">
    <property type="component" value="Unassembled WGS sequence"/>
</dbReference>
<comment type="function">
    <text evidence="2">Hydrolyzes RNA 2',3'-cyclic phosphodiester to an RNA 2'-phosphomonoester.</text>
</comment>
<dbReference type="PANTHER" id="PTHR35561">
    <property type="entry name" value="RNA 2',3'-CYCLIC PHOSPHODIESTERASE"/>
    <property type="match status" value="1"/>
</dbReference>
<dbReference type="PANTHER" id="PTHR35561:SF1">
    <property type="entry name" value="RNA 2',3'-CYCLIC PHOSPHODIESTERASE"/>
    <property type="match status" value="1"/>
</dbReference>
<evidence type="ECO:0000256" key="1">
    <source>
        <dbReference type="ARBA" id="ARBA00022801"/>
    </source>
</evidence>
<evidence type="ECO:0000259" key="3">
    <source>
        <dbReference type="Pfam" id="PF02834"/>
    </source>
</evidence>
<comment type="similarity">
    <text evidence="2">Belongs to the 2H phosphoesterase superfamily. ThpR family.</text>
</comment>
<evidence type="ECO:0000256" key="2">
    <source>
        <dbReference type="HAMAP-Rule" id="MF_01940"/>
    </source>
</evidence>
<gene>
    <name evidence="4" type="primary">thpR</name>
    <name evidence="4" type="ORF">ACFSCX_22635</name>
</gene>